<dbReference type="EMBL" id="ML213597">
    <property type="protein sequence ID" value="TFK40266.1"/>
    <property type="molecule type" value="Genomic_DNA"/>
</dbReference>
<dbReference type="GO" id="GO:0030295">
    <property type="term" value="F:protein kinase activator activity"/>
    <property type="evidence" value="ECO:0007669"/>
    <property type="project" value="TreeGrafter"/>
</dbReference>
<comment type="subcellular location">
    <subcellularLocation>
        <location evidence="6">Cytoplasm</location>
    </subcellularLocation>
    <subcellularLocation>
        <location evidence="6">Preautophagosomal structure membrane</location>
        <topology evidence="6">Peripheral membrane protein</topology>
    </subcellularLocation>
</comment>
<evidence type="ECO:0000313" key="10">
    <source>
        <dbReference type="EMBL" id="TFK40266.1"/>
    </source>
</evidence>
<accession>A0A5C3M783</accession>
<dbReference type="InterPro" id="IPR007240">
    <property type="entry name" value="Atg17"/>
</dbReference>
<evidence type="ECO:0000259" key="9">
    <source>
        <dbReference type="Pfam" id="PF04108"/>
    </source>
</evidence>
<proteinExistence type="inferred from homology"/>
<evidence type="ECO:0000256" key="4">
    <source>
        <dbReference type="ARBA" id="ARBA00023006"/>
    </source>
</evidence>
<dbReference type="OrthoDB" id="1937984at2759"/>
<dbReference type="Proteomes" id="UP000308652">
    <property type="component" value="Unassembled WGS sequence"/>
</dbReference>
<feature type="region of interest" description="Disordered" evidence="8">
    <location>
        <begin position="118"/>
        <end position="185"/>
    </location>
</feature>
<evidence type="ECO:0000256" key="2">
    <source>
        <dbReference type="ARBA" id="ARBA00013806"/>
    </source>
</evidence>
<dbReference type="GO" id="GO:1990316">
    <property type="term" value="C:Atg1/ULK1 kinase complex"/>
    <property type="evidence" value="ECO:0007669"/>
    <property type="project" value="TreeGrafter"/>
</dbReference>
<feature type="domain" description="Autophagy protein ATG17-like" evidence="9">
    <location>
        <begin position="27"/>
        <end position="447"/>
    </location>
</feature>
<organism evidence="10 11">
    <name type="scientific">Crucibulum laeve</name>
    <dbReference type="NCBI Taxonomy" id="68775"/>
    <lineage>
        <taxon>Eukaryota</taxon>
        <taxon>Fungi</taxon>
        <taxon>Dikarya</taxon>
        <taxon>Basidiomycota</taxon>
        <taxon>Agaricomycotina</taxon>
        <taxon>Agaricomycetes</taxon>
        <taxon>Agaricomycetidae</taxon>
        <taxon>Agaricales</taxon>
        <taxon>Agaricineae</taxon>
        <taxon>Nidulariaceae</taxon>
        <taxon>Crucibulum</taxon>
    </lineage>
</organism>
<keyword evidence="11" id="KW-1185">Reference proteome</keyword>
<gene>
    <name evidence="10" type="ORF">BDQ12DRAFT_628131</name>
</gene>
<feature type="coiled-coil region" evidence="7">
    <location>
        <begin position="297"/>
        <end position="387"/>
    </location>
</feature>
<dbReference type="STRING" id="68775.A0A5C3M783"/>
<dbReference type="PANTHER" id="PTHR28005:SF1">
    <property type="entry name" value="AUTOPHAGY-RELATED PROTEIN 17"/>
    <property type="match status" value="1"/>
</dbReference>
<dbReference type="GO" id="GO:0034045">
    <property type="term" value="C:phagophore assembly site membrane"/>
    <property type="evidence" value="ECO:0007669"/>
    <property type="project" value="UniProtKB-SubCell"/>
</dbReference>
<evidence type="ECO:0000256" key="7">
    <source>
        <dbReference type="SAM" id="Coils"/>
    </source>
</evidence>
<keyword evidence="7" id="KW-0175">Coiled coil</keyword>
<protein>
    <recommendedName>
        <fullName evidence="2 6">Autophagy-related protein 17</fullName>
    </recommendedName>
</protein>
<dbReference type="GO" id="GO:0060090">
    <property type="term" value="F:molecular adaptor activity"/>
    <property type="evidence" value="ECO:0007669"/>
    <property type="project" value="TreeGrafter"/>
</dbReference>
<comment type="function">
    <text evidence="6">Autophagy-specific protein that functions in response to autophagy-inducing signals as a scaffold to recruit other ATG proteins to organize preautophagosomal structure (PAS) formation. Modulates the timing and magnitude of the autophagy response, such as the size of the sequestering vesicles. Plays particularly a role in pexophagy and nucleophagy.</text>
</comment>
<dbReference type="AlphaFoldDB" id="A0A5C3M783"/>
<feature type="compositionally biased region" description="Low complexity" evidence="8">
    <location>
        <begin position="119"/>
        <end position="133"/>
    </location>
</feature>
<dbReference type="InterPro" id="IPR045326">
    <property type="entry name" value="ATG17-like_dom"/>
</dbReference>
<sequence>MPPSISPSLLQEQPHLVSLVLQSKKALQHGEQLCSRAHTQSNASAQVAVDVLALDAKVRWISESVIEQLRLAASVAKIIEDKRAYVGKKVQAWDTSRTKHTDTLESILESLGAQLVPPDFHQSSSDSSLFGSQHSEDEDSGKEKLVQKPDPPPVSPESPSATLRHHYHIDGLSRKQKRSKKDDRKRWKTLRDFVDDQGIEDILETIEVDRNGLDDTLSKIDNYPETLKRTISSIRSSLPEPEPGPPILTRIQETLISQEDIGATMARSLESLASHYDQMATALRESEAGEAFSEEDLQDMNRDTEELHAIMAELEESEALIQTHKDQLVSTQETRRRALQHLENVLDDLDELGEIMEEMLQVQDNVEAQCDRELSALHERLRSLEELHEHFVAYQTAFSKLILEIARRRQYSEAVDNIVKGMMSQLEAMTEEESHVRSRFNSEYGAHLPEDLCLCIGNAPTKWEVIPYQGETRETLPEIDEDLILQARDRIGMTEAGLGTESL</sequence>
<evidence type="ECO:0000256" key="6">
    <source>
        <dbReference type="RuleBase" id="RU368080"/>
    </source>
</evidence>
<comment type="similarity">
    <text evidence="1 6">Belongs to the ATG17 family.</text>
</comment>
<reference evidence="10 11" key="1">
    <citation type="journal article" date="2019" name="Nat. Ecol. Evol.">
        <title>Megaphylogeny resolves global patterns of mushroom evolution.</title>
        <authorList>
            <person name="Varga T."/>
            <person name="Krizsan K."/>
            <person name="Foldi C."/>
            <person name="Dima B."/>
            <person name="Sanchez-Garcia M."/>
            <person name="Sanchez-Ramirez S."/>
            <person name="Szollosi G.J."/>
            <person name="Szarkandi J.G."/>
            <person name="Papp V."/>
            <person name="Albert L."/>
            <person name="Andreopoulos W."/>
            <person name="Angelini C."/>
            <person name="Antonin V."/>
            <person name="Barry K.W."/>
            <person name="Bougher N.L."/>
            <person name="Buchanan P."/>
            <person name="Buyck B."/>
            <person name="Bense V."/>
            <person name="Catcheside P."/>
            <person name="Chovatia M."/>
            <person name="Cooper J."/>
            <person name="Damon W."/>
            <person name="Desjardin D."/>
            <person name="Finy P."/>
            <person name="Geml J."/>
            <person name="Haridas S."/>
            <person name="Hughes K."/>
            <person name="Justo A."/>
            <person name="Karasinski D."/>
            <person name="Kautmanova I."/>
            <person name="Kiss B."/>
            <person name="Kocsube S."/>
            <person name="Kotiranta H."/>
            <person name="LaButti K.M."/>
            <person name="Lechner B.E."/>
            <person name="Liimatainen K."/>
            <person name="Lipzen A."/>
            <person name="Lukacs Z."/>
            <person name="Mihaltcheva S."/>
            <person name="Morgado L.N."/>
            <person name="Niskanen T."/>
            <person name="Noordeloos M.E."/>
            <person name="Ohm R.A."/>
            <person name="Ortiz-Santana B."/>
            <person name="Ovrebo C."/>
            <person name="Racz N."/>
            <person name="Riley R."/>
            <person name="Savchenko A."/>
            <person name="Shiryaev A."/>
            <person name="Soop K."/>
            <person name="Spirin V."/>
            <person name="Szebenyi C."/>
            <person name="Tomsovsky M."/>
            <person name="Tulloss R.E."/>
            <person name="Uehling J."/>
            <person name="Grigoriev I.V."/>
            <person name="Vagvolgyi C."/>
            <person name="Papp T."/>
            <person name="Martin F.M."/>
            <person name="Miettinen O."/>
            <person name="Hibbett D.S."/>
            <person name="Nagy L.G."/>
        </authorList>
    </citation>
    <scope>NUCLEOTIDE SEQUENCE [LARGE SCALE GENOMIC DNA]</scope>
    <source>
        <strain evidence="10 11">CBS 166.37</strain>
    </source>
</reference>
<dbReference type="Pfam" id="PF04108">
    <property type="entry name" value="ATG17_like"/>
    <property type="match status" value="1"/>
</dbReference>
<evidence type="ECO:0000256" key="8">
    <source>
        <dbReference type="SAM" id="MobiDB-lite"/>
    </source>
</evidence>
<evidence type="ECO:0000256" key="3">
    <source>
        <dbReference type="ARBA" id="ARBA00022490"/>
    </source>
</evidence>
<keyword evidence="5" id="KW-0472">Membrane</keyword>
<keyword evidence="4 6" id="KW-0072">Autophagy</keyword>
<dbReference type="PANTHER" id="PTHR28005">
    <property type="entry name" value="AUTOPHAGY-RELATED PROTEIN 17"/>
    <property type="match status" value="1"/>
</dbReference>
<evidence type="ECO:0000256" key="5">
    <source>
        <dbReference type="ARBA" id="ARBA00023136"/>
    </source>
</evidence>
<name>A0A5C3M783_9AGAR</name>
<keyword evidence="3 6" id="KW-0963">Cytoplasm</keyword>
<evidence type="ECO:0000313" key="11">
    <source>
        <dbReference type="Proteomes" id="UP000308652"/>
    </source>
</evidence>
<dbReference type="GO" id="GO:0034727">
    <property type="term" value="P:piecemeal microautophagy of the nucleus"/>
    <property type="evidence" value="ECO:0007669"/>
    <property type="project" value="TreeGrafter"/>
</dbReference>
<evidence type="ECO:0000256" key="1">
    <source>
        <dbReference type="ARBA" id="ARBA00006259"/>
    </source>
</evidence>
<dbReference type="GO" id="GO:0000045">
    <property type="term" value="P:autophagosome assembly"/>
    <property type="evidence" value="ECO:0007669"/>
    <property type="project" value="TreeGrafter"/>
</dbReference>
<dbReference type="GO" id="GO:0000422">
    <property type="term" value="P:autophagy of mitochondrion"/>
    <property type="evidence" value="ECO:0007669"/>
    <property type="project" value="TreeGrafter"/>
</dbReference>